<dbReference type="RefSeq" id="WP_126420934.1">
    <property type="nucleotide sequence ID" value="NZ_AP019367.1"/>
</dbReference>
<dbReference type="Gene3D" id="3.40.50.300">
    <property type="entry name" value="P-loop containing nucleotide triphosphate hydrolases"/>
    <property type="match status" value="1"/>
</dbReference>
<keyword evidence="2" id="KW-0067">ATP-binding</keyword>
<dbReference type="GO" id="GO:0005886">
    <property type="term" value="C:plasma membrane"/>
    <property type="evidence" value="ECO:0007669"/>
    <property type="project" value="TreeGrafter"/>
</dbReference>
<dbReference type="PROSITE" id="PS00211">
    <property type="entry name" value="ABC_TRANSPORTER_1"/>
    <property type="match status" value="1"/>
</dbReference>
<protein>
    <submittedName>
        <fullName evidence="4">Peptide ABC transporter</fullName>
    </submittedName>
</protein>
<keyword evidence="1" id="KW-0547">Nucleotide-binding</keyword>
<keyword evidence="5" id="KW-1185">Reference proteome</keyword>
<dbReference type="InterPro" id="IPR003593">
    <property type="entry name" value="AAA+_ATPase"/>
</dbReference>
<dbReference type="Pfam" id="PF00005">
    <property type="entry name" value="ABC_tran"/>
    <property type="match status" value="1"/>
</dbReference>
<dbReference type="PANTHER" id="PTHR24220:SF685">
    <property type="entry name" value="ABC TRANSPORTER RELATED"/>
    <property type="match status" value="1"/>
</dbReference>
<sequence length="210" mass="22721">MSLEAQDVSFRYPCGRELYRGLSLSVGPGERVALTAPSGRGKTTLCRLLAGYLEPSVGRVLADGEPVRPVARLRGEASPVQLLPQHPELAFDPRVRLGQSLGEVAGAGEACARARADELLGSFGVRGEWLARRPHELSGGELMRLAMVRALSVRPRYLIADESTAMLDAVTQAELWHVLLGLQERDGWGLVLVSHSPALVGRVATRRVEL</sequence>
<name>A0A3G9KA88_9ACTN</name>
<dbReference type="EMBL" id="AP019367">
    <property type="protein sequence ID" value="BBH49665.1"/>
    <property type="molecule type" value="Genomic_DNA"/>
</dbReference>
<reference evidence="5" key="1">
    <citation type="submission" date="2018-11" db="EMBL/GenBank/DDBJ databases">
        <title>Comparative genomics of Parolsenella catena and Libanicoccus massiliensis: Reclassification of Libanicoccus massiliensis as Parolsenella massiliensis comb. nov.</title>
        <authorList>
            <person name="Sakamoto M."/>
            <person name="Ikeyama N."/>
            <person name="Murakami T."/>
            <person name="Mori H."/>
            <person name="Yuki M."/>
            <person name="Ohkuma M."/>
        </authorList>
    </citation>
    <scope>NUCLEOTIDE SEQUENCE [LARGE SCALE GENOMIC DNA]</scope>
    <source>
        <strain evidence="5">JCM 31932</strain>
    </source>
</reference>
<dbReference type="GO" id="GO:0022857">
    <property type="term" value="F:transmembrane transporter activity"/>
    <property type="evidence" value="ECO:0007669"/>
    <property type="project" value="TreeGrafter"/>
</dbReference>
<evidence type="ECO:0000256" key="2">
    <source>
        <dbReference type="ARBA" id="ARBA00022840"/>
    </source>
</evidence>
<dbReference type="AlphaFoldDB" id="A0A3G9KA88"/>
<dbReference type="InterPro" id="IPR015854">
    <property type="entry name" value="ABC_transpr_LolD-like"/>
</dbReference>
<dbReference type="InterPro" id="IPR003439">
    <property type="entry name" value="ABC_transporter-like_ATP-bd"/>
</dbReference>
<dbReference type="GO" id="GO:0005524">
    <property type="term" value="F:ATP binding"/>
    <property type="evidence" value="ECO:0007669"/>
    <property type="project" value="UniProtKB-KW"/>
</dbReference>
<accession>A0A3G9KA88</accession>
<dbReference type="InterPro" id="IPR017871">
    <property type="entry name" value="ABC_transporter-like_CS"/>
</dbReference>
<organism evidence="4 5">
    <name type="scientific">Parolsenella catena</name>
    <dbReference type="NCBI Taxonomy" id="2003188"/>
    <lineage>
        <taxon>Bacteria</taxon>
        <taxon>Bacillati</taxon>
        <taxon>Actinomycetota</taxon>
        <taxon>Coriobacteriia</taxon>
        <taxon>Coriobacteriales</taxon>
        <taxon>Atopobiaceae</taxon>
        <taxon>Parolsenella</taxon>
    </lineage>
</organism>
<proteinExistence type="predicted"/>
<dbReference type="GO" id="GO:0016887">
    <property type="term" value="F:ATP hydrolysis activity"/>
    <property type="evidence" value="ECO:0007669"/>
    <property type="project" value="InterPro"/>
</dbReference>
<gene>
    <name evidence="4" type="ORF">Pcatena_02520</name>
</gene>
<evidence type="ECO:0000256" key="1">
    <source>
        <dbReference type="ARBA" id="ARBA00022741"/>
    </source>
</evidence>
<dbReference type="OrthoDB" id="2986442at2"/>
<dbReference type="PROSITE" id="PS50893">
    <property type="entry name" value="ABC_TRANSPORTER_2"/>
    <property type="match status" value="1"/>
</dbReference>
<dbReference type="SMART" id="SM00382">
    <property type="entry name" value="AAA"/>
    <property type="match status" value="1"/>
</dbReference>
<evidence type="ECO:0000313" key="5">
    <source>
        <dbReference type="Proteomes" id="UP000273154"/>
    </source>
</evidence>
<feature type="domain" description="ABC transporter" evidence="3">
    <location>
        <begin position="3"/>
        <end position="210"/>
    </location>
</feature>
<dbReference type="GeneID" id="88848401"/>
<evidence type="ECO:0000259" key="3">
    <source>
        <dbReference type="PROSITE" id="PS50893"/>
    </source>
</evidence>
<dbReference type="KEGG" id="pcat:Pcatena_02520"/>
<dbReference type="PANTHER" id="PTHR24220">
    <property type="entry name" value="IMPORT ATP-BINDING PROTEIN"/>
    <property type="match status" value="1"/>
</dbReference>
<dbReference type="Proteomes" id="UP000273154">
    <property type="component" value="Chromosome"/>
</dbReference>
<dbReference type="SUPFAM" id="SSF52540">
    <property type="entry name" value="P-loop containing nucleoside triphosphate hydrolases"/>
    <property type="match status" value="1"/>
</dbReference>
<dbReference type="InterPro" id="IPR027417">
    <property type="entry name" value="P-loop_NTPase"/>
</dbReference>
<evidence type="ECO:0000313" key="4">
    <source>
        <dbReference type="EMBL" id="BBH49665.1"/>
    </source>
</evidence>